<sequence length="496" mass="54971">MSQKFDFITKNNLWTNEQRDAADKVLAEIDSLGLEMIRLSWADQYGLLRGKSLTVASLKSAFKEGSEVTMAPFFFDLVSSIVFNPFTAGGGFGIDELSGSPSVVMVPDPTTFKVLPWADKTGWMLADLHWKSGEPFPLCPRGIMKKAVKSLSDEGYLFKCGIELEWYLTKIVDRSLSPESLGAPGVQPDAIQVQPVAQGYSYLLEHHLDQVDDIMSKVRKGLLELNLPLRSIEDEWAPSQMETTFDVMEGLEAADAALLIKSAIKQICSRHGYHATFMCKPAINGFFASGWHMHQSLVDKDTRKNLFIPSEGEVVSPLGRAYAGGLLANGSAASSFTTPTVNGYRRRQPYSLAPDRRAWAKDNRAAMVRVISATGDPASRIENRIGEPGANPYLYMASQIVSGLDGIKNKKDPGELQESPYDAQVPMLPTTLAEALDALEHDSELFRSCFGDTFIKYWLQLRRSEWARFLDAEGAEAAEPTGAVTQWEQKEYFNLL</sequence>
<dbReference type="GO" id="GO:0006542">
    <property type="term" value="P:glutamine biosynthetic process"/>
    <property type="evidence" value="ECO:0007669"/>
    <property type="project" value="InterPro"/>
</dbReference>
<accession>A0A7Y1Q2L1</accession>
<dbReference type="GO" id="GO:0046872">
    <property type="term" value="F:metal ion binding"/>
    <property type="evidence" value="ECO:0007669"/>
    <property type="project" value="UniProtKB-KW"/>
</dbReference>
<feature type="binding site" evidence="11">
    <location>
        <position position="230"/>
    </location>
    <ligand>
        <name>ADP</name>
        <dbReference type="ChEBI" id="CHEBI:456216"/>
    </ligand>
</feature>
<dbReference type="GO" id="GO:0005524">
    <property type="term" value="F:ATP binding"/>
    <property type="evidence" value="ECO:0007669"/>
    <property type="project" value="UniProtKB-KW"/>
</dbReference>
<dbReference type="PDB" id="8WWV">
    <property type="method" value="X-ray"/>
    <property type="resolution" value="2.30 A"/>
    <property type="chains" value="A/B/C/D/E/F=1-496"/>
</dbReference>
<dbReference type="Gene3D" id="3.10.20.70">
    <property type="entry name" value="Glutamine synthetase, N-terminal domain"/>
    <property type="match status" value="1"/>
</dbReference>
<evidence type="ECO:0007829" key="11">
    <source>
        <dbReference type="PDB" id="8WWV"/>
    </source>
</evidence>
<feature type="binding site" evidence="10">
    <location>
        <position position="242"/>
    </location>
    <ligand>
        <name>Mg(2+)</name>
        <dbReference type="ChEBI" id="CHEBI:18420"/>
        <label>1</label>
    </ligand>
</feature>
<feature type="binding site" evidence="11">
    <location>
        <position position="294"/>
    </location>
    <ligand>
        <name>ADP</name>
        <dbReference type="ChEBI" id="CHEBI:456216"/>
    </ligand>
</feature>
<evidence type="ECO:0000313" key="9">
    <source>
        <dbReference type="Proteomes" id="UP000583279"/>
    </source>
</evidence>
<feature type="binding site" evidence="11">
    <location>
        <position position="242"/>
    </location>
    <ligand>
        <name>Mg(2+)</name>
        <dbReference type="ChEBI" id="CHEBI:18420"/>
        <label>2</label>
    </ligand>
</feature>
<feature type="binding site" evidence="10 11">
    <location>
        <position position="382"/>
    </location>
    <ligand>
        <name>Mn(2+)</name>
        <dbReference type="ChEBI" id="CHEBI:29035"/>
        <label>2</label>
    </ligand>
</feature>
<keyword evidence="2 11" id="KW-0547">Nucleotide-binding</keyword>
<evidence type="ECO:0000256" key="3">
    <source>
        <dbReference type="ARBA" id="ARBA00022840"/>
    </source>
</evidence>
<feature type="binding site" evidence="10 11">
    <location>
        <position position="165"/>
    </location>
    <ligand>
        <name>Mn(2+)</name>
        <dbReference type="ChEBI" id="CHEBI:29035"/>
        <label>1</label>
    </ligand>
</feature>
<dbReference type="AlphaFoldDB" id="A0A7Y1Q2L1"/>
<keyword evidence="10 11" id="KW-0479">Metal-binding</keyword>
<dbReference type="PROSITE" id="PS51987">
    <property type="entry name" value="GS_CATALYTIC"/>
    <property type="match status" value="1"/>
</dbReference>
<feature type="domain" description="GS beta-grasp" evidence="6">
    <location>
        <begin position="32"/>
        <end position="133"/>
    </location>
</feature>
<dbReference type="SUPFAM" id="SSF55931">
    <property type="entry name" value="Glutamine synthetase/guanido kinase"/>
    <property type="match status" value="1"/>
</dbReference>
<protein>
    <submittedName>
        <fullName evidence="8">Glutamine synthetase</fullName>
    </submittedName>
</protein>
<feature type="binding site" evidence="10 11">
    <location>
        <position position="292"/>
    </location>
    <ligand>
        <name>Mn(2+)</name>
        <dbReference type="ChEBI" id="CHEBI:29035"/>
        <label>2</label>
    </ligand>
</feature>
<evidence type="ECO:0000259" key="6">
    <source>
        <dbReference type="PROSITE" id="PS51986"/>
    </source>
</evidence>
<dbReference type="PDB" id="8WWU">
    <property type="method" value="X-ray"/>
    <property type="resolution" value="2.00 A"/>
    <property type="chains" value="A/B/C/D/E/F=1-496"/>
</dbReference>
<feature type="binding site" evidence="11">
    <location>
        <position position="163"/>
    </location>
    <ligand>
        <name>Mg(2+)</name>
        <dbReference type="ChEBI" id="CHEBI:18420"/>
        <label>2</label>
    </ligand>
</feature>
<feature type="binding site" evidence="10 11">
    <location>
        <position position="242"/>
    </location>
    <ligand>
        <name>Mn(2+)</name>
        <dbReference type="ChEBI" id="CHEBI:29035"/>
        <label>1</label>
    </ligand>
</feature>
<evidence type="ECO:0000313" key="8">
    <source>
        <dbReference type="EMBL" id="NNA48175.1"/>
    </source>
</evidence>
<dbReference type="PROSITE" id="PS51986">
    <property type="entry name" value="GS_BETA_GRASP"/>
    <property type="match status" value="1"/>
</dbReference>
<feature type="binding site" evidence="11">
    <location>
        <position position="296"/>
    </location>
    <ligand>
        <name>ADP</name>
        <dbReference type="ChEBI" id="CHEBI:456216"/>
    </ligand>
</feature>
<proteinExistence type="evidence at protein level"/>
<dbReference type="RefSeq" id="WP_169856987.1">
    <property type="nucleotide sequence ID" value="NZ_JAAQYK010000013.1"/>
</dbReference>
<organism evidence="8 9">
    <name type="scientific">Pseudomonas lactis</name>
    <dbReference type="NCBI Taxonomy" id="1615674"/>
    <lineage>
        <taxon>Bacteria</taxon>
        <taxon>Pseudomonadati</taxon>
        <taxon>Pseudomonadota</taxon>
        <taxon>Gammaproteobacteria</taxon>
        <taxon>Pseudomonadales</taxon>
        <taxon>Pseudomonadaceae</taxon>
        <taxon>Pseudomonas</taxon>
    </lineage>
</organism>
<feature type="binding site" evidence="11">
    <location>
        <position position="369"/>
    </location>
    <ligand>
        <name>ADP</name>
        <dbReference type="ChEBI" id="CHEBI:456216"/>
    </ligand>
</feature>
<dbReference type="InterPro" id="IPR014746">
    <property type="entry name" value="Gln_synth/guanido_kin_cat_dom"/>
</dbReference>
<keyword evidence="10 11" id="KW-0002">3D-structure</keyword>
<comment type="similarity">
    <text evidence="4 5">Belongs to the glutamine synthetase family.</text>
</comment>
<gene>
    <name evidence="8" type="ORF">HBO18_29070</name>
</gene>
<dbReference type="Pfam" id="PF00120">
    <property type="entry name" value="Gln-synt_C"/>
    <property type="match status" value="1"/>
</dbReference>
<feature type="binding site" evidence="10 11">
    <location>
        <position position="163"/>
    </location>
    <ligand>
        <name>Mn(2+)</name>
        <dbReference type="ChEBI" id="CHEBI:29035"/>
        <label>1</label>
    </ligand>
</feature>
<dbReference type="SMART" id="SM01230">
    <property type="entry name" value="Gln-synt_C"/>
    <property type="match status" value="1"/>
</dbReference>
<dbReference type="InterPro" id="IPR036651">
    <property type="entry name" value="Gln_synt_N_sf"/>
</dbReference>
<feature type="binding site" evidence="10 11">
    <location>
        <position position="235"/>
    </location>
    <ligand>
        <name>Mn(2+)</name>
        <dbReference type="ChEBI" id="CHEBI:29035"/>
        <label>1</label>
    </ligand>
</feature>
<dbReference type="SMR" id="A0A7Y1Q2L1"/>
<dbReference type="InterPro" id="IPR008147">
    <property type="entry name" value="Gln_synt_N"/>
</dbReference>
<dbReference type="PANTHER" id="PTHR43785">
    <property type="entry name" value="GAMMA-GLUTAMYLPUTRESCINE SYNTHETASE"/>
    <property type="match status" value="1"/>
</dbReference>
<evidence type="ECO:0000256" key="4">
    <source>
        <dbReference type="PROSITE-ProRule" id="PRU01330"/>
    </source>
</evidence>
<feature type="binding site" evidence="10 11">
    <location>
        <position position="163"/>
    </location>
    <ligand>
        <name>Mn(2+)</name>
        <dbReference type="ChEBI" id="CHEBI:29035"/>
        <label>2</label>
    </ligand>
</feature>
<reference evidence="10 11" key="2">
    <citation type="journal article" date="2024" name="Elife">
        <title>Discovery of the 1-naphthylamine biodegradation pathway reveals a broad-substrate-spectrum enzyme catalyzing 1-naphthylamine glutamylation.</title>
        <authorList>
            <person name="Zhang S.T."/>
            <person name="Deng S.K."/>
            <person name="Li T."/>
            <person name="Maloney M.E."/>
            <person name="Li D.F."/>
            <person name="Spain J.C."/>
            <person name="Zhou N.Y."/>
        </authorList>
    </citation>
    <scope>X-RAY CRYSTALLOGRAPHY (2.00 ANGSTROMS) IN COMPLEX WITH ADP; MG(2+) AND MN(2+)</scope>
</reference>
<keyword evidence="3" id="KW-0067">ATP-binding</keyword>
<evidence type="ECO:0000256" key="1">
    <source>
        <dbReference type="ARBA" id="ARBA00022598"/>
    </source>
</evidence>
<dbReference type="PANTHER" id="PTHR43785:SF12">
    <property type="entry name" value="TYPE-1 GLUTAMINE SYNTHETASE 2"/>
    <property type="match status" value="1"/>
</dbReference>
<name>A0A7Y1Q2L1_9PSED</name>
<keyword evidence="1" id="KW-0436">Ligase</keyword>
<feature type="binding site" evidence="11">
    <location>
        <position position="245"/>
    </location>
    <ligand>
        <name>ADP</name>
        <dbReference type="ChEBI" id="CHEBI:456216"/>
    </ligand>
</feature>
<evidence type="ECO:0000259" key="7">
    <source>
        <dbReference type="PROSITE" id="PS51987"/>
    </source>
</evidence>
<dbReference type="SUPFAM" id="SSF54368">
    <property type="entry name" value="Glutamine synthetase, N-terminal domain"/>
    <property type="match status" value="1"/>
</dbReference>
<dbReference type="Gene3D" id="3.30.590.10">
    <property type="entry name" value="Glutamine synthetase/guanido kinase, catalytic domain"/>
    <property type="match status" value="1"/>
</dbReference>
<comment type="caution">
    <text evidence="8">The sequence shown here is derived from an EMBL/GenBank/DDBJ whole genome shotgun (WGS) entry which is preliminary data.</text>
</comment>
<feature type="domain" description="GS catalytic" evidence="7">
    <location>
        <begin position="140"/>
        <end position="496"/>
    </location>
</feature>
<feature type="binding site" evidence="11">
    <location>
        <position position="377"/>
    </location>
    <ligand>
        <name>ADP</name>
        <dbReference type="ChEBI" id="CHEBI:456216"/>
    </ligand>
</feature>
<reference evidence="8 9" key="1">
    <citation type="journal article" date="2020" name="Front. Microbiol.">
        <title>Genetic Organization of the aprX-lipA2 Operon Affects the Proteolytic Potential of Pseudomonas Species in Milk.</title>
        <authorList>
            <person name="Maier C."/>
            <person name="Huptas C."/>
            <person name="von Neubeck M."/>
            <person name="Scherer S."/>
            <person name="Wenning M."/>
            <person name="Lucking G."/>
        </authorList>
    </citation>
    <scope>NUCLEOTIDE SEQUENCE [LARGE SCALE GENOMIC DNA]</scope>
    <source>
        <strain evidence="8 9">WS 4997</strain>
    </source>
</reference>
<feature type="binding site" evidence="10">
    <location>
        <position position="233"/>
    </location>
    <ligand>
        <name>Mg(2+)</name>
        <dbReference type="ChEBI" id="CHEBI:18420"/>
        <label>1</label>
    </ligand>
</feature>
<evidence type="ECO:0000256" key="2">
    <source>
        <dbReference type="ARBA" id="ARBA00022741"/>
    </source>
</evidence>
<dbReference type="InterPro" id="IPR008146">
    <property type="entry name" value="Gln_synth_cat_dom"/>
</dbReference>
<dbReference type="GO" id="GO:0004356">
    <property type="term" value="F:glutamine synthetase activity"/>
    <property type="evidence" value="ECO:0007669"/>
    <property type="project" value="InterPro"/>
</dbReference>
<dbReference type="FunFam" id="3.30.590.10:FF:000031">
    <property type="entry name" value="Gamma-glutamylanilide synthase"/>
    <property type="match status" value="1"/>
</dbReference>
<dbReference type="Proteomes" id="UP000583279">
    <property type="component" value="Unassembled WGS sequence"/>
</dbReference>
<dbReference type="EMBL" id="JAAQYK010000013">
    <property type="protein sequence ID" value="NNA48175.1"/>
    <property type="molecule type" value="Genomic_DNA"/>
</dbReference>
<feature type="binding site" evidence="11">
    <location>
        <position position="51"/>
    </location>
    <ligand>
        <name>ADP</name>
        <dbReference type="ChEBI" id="CHEBI:456216"/>
    </ligand>
</feature>
<feature type="binding site" evidence="10">
    <location>
        <position position="163"/>
    </location>
    <ligand>
        <name>Mg(2+)</name>
        <dbReference type="ChEBI" id="CHEBI:18420"/>
        <label>1</label>
    </ligand>
</feature>
<evidence type="ECO:0007829" key="10">
    <source>
        <dbReference type="PDB" id="8WWU"/>
    </source>
</evidence>
<evidence type="ECO:0000256" key="5">
    <source>
        <dbReference type="RuleBase" id="RU000384"/>
    </source>
</evidence>